<dbReference type="AlphaFoldDB" id="A0A417XZG7"/>
<evidence type="ECO:0000313" key="2">
    <source>
        <dbReference type="EMBL" id="RHW25780.1"/>
    </source>
</evidence>
<evidence type="ECO:0000313" key="3">
    <source>
        <dbReference type="Proteomes" id="UP000283644"/>
    </source>
</evidence>
<feature type="chain" id="PRO_5038501027" evidence="1">
    <location>
        <begin position="25"/>
        <end position="146"/>
    </location>
</feature>
<reference evidence="2 3" key="1">
    <citation type="submission" date="2018-09" db="EMBL/GenBank/DDBJ databases">
        <title>Genome sequencing of Nocardioides immobilis CCTCC AB 2017083 for comparison to Nocardioides silvaticus.</title>
        <authorList>
            <person name="Li C."/>
            <person name="Wang G."/>
        </authorList>
    </citation>
    <scope>NUCLEOTIDE SEQUENCE [LARGE SCALE GENOMIC DNA]</scope>
    <source>
        <strain evidence="2 3">CCTCC AB 2017083</strain>
    </source>
</reference>
<comment type="caution">
    <text evidence="2">The sequence shown here is derived from an EMBL/GenBank/DDBJ whole genome shotgun (WGS) entry which is preliminary data.</text>
</comment>
<accession>A0A417XZG7</accession>
<evidence type="ECO:0000256" key="1">
    <source>
        <dbReference type="SAM" id="SignalP"/>
    </source>
</evidence>
<keyword evidence="3" id="KW-1185">Reference proteome</keyword>
<dbReference type="OrthoDB" id="3786712at2"/>
<gene>
    <name evidence="2" type="ORF">D0Z08_17175</name>
</gene>
<feature type="signal peptide" evidence="1">
    <location>
        <begin position="1"/>
        <end position="24"/>
    </location>
</feature>
<dbReference type="EMBL" id="QXGH01000021">
    <property type="protein sequence ID" value="RHW25780.1"/>
    <property type="molecule type" value="Genomic_DNA"/>
</dbReference>
<name>A0A417XZG7_9ACTN</name>
<proteinExistence type="predicted"/>
<dbReference type="Proteomes" id="UP000283644">
    <property type="component" value="Unassembled WGS sequence"/>
</dbReference>
<protein>
    <submittedName>
        <fullName evidence="2">Uncharacterized protein</fullName>
    </submittedName>
</protein>
<sequence>MTRIPLPAAVAATALLALSLSACGGPPTDASKPAFCEVANDRSWAEDLPDDADGEQIVDGFASWSEDLEEVGTPEGIPEDARKGFEVTVDYLGDLDPDDFENLGDAAEVTDDLSEDEQEEVDAYNAYVAETCVPDTTIDVPGPTSS</sequence>
<organism evidence="2 3">
    <name type="scientific">Nocardioides immobilis</name>
    <dbReference type="NCBI Taxonomy" id="2049295"/>
    <lineage>
        <taxon>Bacteria</taxon>
        <taxon>Bacillati</taxon>
        <taxon>Actinomycetota</taxon>
        <taxon>Actinomycetes</taxon>
        <taxon>Propionibacteriales</taxon>
        <taxon>Nocardioidaceae</taxon>
        <taxon>Nocardioides</taxon>
    </lineage>
</organism>
<dbReference type="RefSeq" id="WP_118926482.1">
    <property type="nucleotide sequence ID" value="NZ_QXGH01000021.1"/>
</dbReference>
<keyword evidence="1" id="KW-0732">Signal</keyword>
<dbReference type="PROSITE" id="PS51257">
    <property type="entry name" value="PROKAR_LIPOPROTEIN"/>
    <property type="match status" value="1"/>
</dbReference>